<dbReference type="PANTHER" id="PTHR46361">
    <property type="entry name" value="ELECTRON CARRIER/ PROTEIN DISULFIDE OXIDOREDUCTASE"/>
    <property type="match status" value="1"/>
</dbReference>
<feature type="compositionally biased region" description="Low complexity" evidence="1">
    <location>
        <begin position="226"/>
        <end position="235"/>
    </location>
</feature>
<feature type="region of interest" description="Disordered" evidence="1">
    <location>
        <begin position="226"/>
        <end position="297"/>
    </location>
</feature>
<dbReference type="Pfam" id="PF04784">
    <property type="entry name" value="DUF547"/>
    <property type="match status" value="1"/>
</dbReference>
<proteinExistence type="predicted"/>
<dbReference type="Proteomes" id="UP000037460">
    <property type="component" value="Unassembled WGS sequence"/>
</dbReference>
<dbReference type="InterPro" id="IPR006869">
    <property type="entry name" value="DUF547"/>
</dbReference>
<dbReference type="AlphaFoldDB" id="A0A0M0JZC7"/>
<gene>
    <name evidence="4" type="ORF">Ctob_006924</name>
</gene>
<feature type="domain" description="DUF547" evidence="2">
    <location>
        <begin position="693"/>
        <end position="817"/>
    </location>
</feature>
<evidence type="ECO:0000313" key="4">
    <source>
        <dbReference type="EMBL" id="KOO31692.1"/>
    </source>
</evidence>
<protein>
    <submittedName>
        <fullName evidence="4">Uncharacterized protein</fullName>
    </submittedName>
</protein>
<sequence length="919" mass="99023">MGKVFRGRRRRFEVQVQGRFKAATPGGVFTGGEVELPQMQLGLLTKGVARGVLSLISAVLPIHFSFGNPSLSQNAERPHIVSNLMIAADRMIVTPAGEAPPPLGTDATFDLEDLEDNAARKRRRQLGAIPFEVGPTYTFSFNTSNLDLPTWKMVGVPFSGTVDLHNFWQDGALRIVCYHLRPKSGAKAGASDAHQPASADYAFAIRIAHVDPATRAAEAAEASLALSREASPSSPHVLSDDAPLDGEPMAAVGGELWELVDPRESRRSHPDGREREGSPLAEEEDGVEEDDVDRASYKTADEFDDAVEELAATAGTTRAPGAQPPLYLRGGAGSVPARIDVQMRGLVGSHTSLLLVVVESTVMVLSQAALMRLLPRKLWNASEKAAVAWNWSPRLHSAERQRRVACYALDTWLATFERSAPSVQTAFSTTGALPLLQAASGSGGLSDEFLSHLESPPASTASARLEGAALLAESEAYLREERIALVFPSWRSSEAYLTIGRGKTLITVPLASIISCAAKESTAALAGSGLMALEIGTLARVHVLLIAGLEARDTWLQAILGSLPMPLGSFAPSTAPESSAPWPPPSTMPATPRLNEPWKEAAGADPKLYLHKSHVFRCAERRVLNCRRVMWRGLSEVRGADACALVAQALRVSCELCALHDDETVQGQADLYERLTCFFDLTCELKHIVLESLETREQQLSFFLNLYHLLINHSYLLLGPPPSKFAWLSYFTTVAYHVGDELVSLAGLEHNILRSAMSTPSSLIGGLIIPQSRYSCALTTAEPRLNFALNCGSLSSPPCVPVYTPERLDAQLEAVTRSILTENVSVGADGKLYLPIVLQLFSRDFGVKGAKASAAELARYVAARVDDESLARRIWSVLQATGAGTGAWGAGPSIRYGVFEFRCRTLAVLSDAELGLQPA</sequence>
<dbReference type="OrthoDB" id="418495at2759"/>
<feature type="domain" description="Domain of unknown function at the cortex 1" evidence="3">
    <location>
        <begin position="4"/>
        <end position="181"/>
    </location>
</feature>
<dbReference type="InterPro" id="IPR013897">
    <property type="entry name" value="Duc1"/>
</dbReference>
<feature type="compositionally biased region" description="Basic and acidic residues" evidence="1">
    <location>
        <begin position="260"/>
        <end position="277"/>
    </location>
</feature>
<name>A0A0M0JZC7_9EUKA</name>
<organism evidence="4 5">
    <name type="scientific">Chrysochromulina tobinii</name>
    <dbReference type="NCBI Taxonomy" id="1460289"/>
    <lineage>
        <taxon>Eukaryota</taxon>
        <taxon>Haptista</taxon>
        <taxon>Haptophyta</taxon>
        <taxon>Prymnesiophyceae</taxon>
        <taxon>Prymnesiales</taxon>
        <taxon>Chrysochromulinaceae</taxon>
        <taxon>Chrysochromulina</taxon>
    </lineage>
</organism>
<reference evidence="5" key="1">
    <citation type="journal article" date="2015" name="PLoS Genet.">
        <title>Genome Sequence and Transcriptome Analyses of Chrysochromulina tobin: Metabolic Tools for Enhanced Algal Fitness in the Prominent Order Prymnesiales (Haptophyceae).</title>
        <authorList>
            <person name="Hovde B.T."/>
            <person name="Deodato C.R."/>
            <person name="Hunsperger H.M."/>
            <person name="Ryken S.A."/>
            <person name="Yost W."/>
            <person name="Jha R.K."/>
            <person name="Patterson J."/>
            <person name="Monnat R.J. Jr."/>
            <person name="Barlow S.B."/>
            <person name="Starkenburg S.R."/>
            <person name="Cattolico R.A."/>
        </authorList>
    </citation>
    <scope>NUCLEOTIDE SEQUENCE</scope>
    <source>
        <strain evidence="5">CCMP291</strain>
    </source>
</reference>
<evidence type="ECO:0000259" key="3">
    <source>
        <dbReference type="Pfam" id="PF08588"/>
    </source>
</evidence>
<dbReference type="PANTHER" id="PTHR46361:SF3">
    <property type="entry name" value="ELECTRON CARRIER_ PROTEIN DISULFIDE OXIDOREDUCTASE"/>
    <property type="match status" value="1"/>
</dbReference>
<feature type="compositionally biased region" description="Acidic residues" evidence="1">
    <location>
        <begin position="281"/>
        <end position="292"/>
    </location>
</feature>
<comment type="caution">
    <text evidence="4">The sequence shown here is derived from an EMBL/GenBank/DDBJ whole genome shotgun (WGS) entry which is preliminary data.</text>
</comment>
<evidence type="ECO:0000256" key="1">
    <source>
        <dbReference type="SAM" id="MobiDB-lite"/>
    </source>
</evidence>
<evidence type="ECO:0000259" key="2">
    <source>
        <dbReference type="Pfam" id="PF04784"/>
    </source>
</evidence>
<accession>A0A0M0JZC7</accession>
<keyword evidence="5" id="KW-1185">Reference proteome</keyword>
<dbReference type="Pfam" id="PF08588">
    <property type="entry name" value="Duc1"/>
    <property type="match status" value="1"/>
</dbReference>
<evidence type="ECO:0000313" key="5">
    <source>
        <dbReference type="Proteomes" id="UP000037460"/>
    </source>
</evidence>
<dbReference type="EMBL" id="JWZX01001958">
    <property type="protein sequence ID" value="KOO31692.1"/>
    <property type="molecule type" value="Genomic_DNA"/>
</dbReference>